<evidence type="ECO:0000256" key="9">
    <source>
        <dbReference type="ARBA" id="ARBA00023098"/>
    </source>
</evidence>
<dbReference type="GO" id="GO:0005759">
    <property type="term" value="C:mitochondrial matrix"/>
    <property type="evidence" value="ECO:0007669"/>
    <property type="project" value="UniProtKB-SubCell"/>
</dbReference>
<reference evidence="25" key="1">
    <citation type="submission" date="2025-08" db="UniProtKB">
        <authorList>
            <consortium name="Ensembl"/>
        </authorList>
    </citation>
    <scope>IDENTIFICATION</scope>
</reference>
<dbReference type="Gene3D" id="3.90.226.10">
    <property type="entry name" value="2-enoyl-CoA Hydratase, Chain A, domain 1"/>
    <property type="match status" value="1"/>
</dbReference>
<comment type="pathway">
    <text evidence="2">Lipid metabolism; fatty acid beta-oxidation.</text>
</comment>
<dbReference type="PROSITE" id="PS00166">
    <property type="entry name" value="ENOYL_COA_HYDRATASE"/>
    <property type="match status" value="1"/>
</dbReference>
<evidence type="ECO:0000256" key="24">
    <source>
        <dbReference type="RuleBase" id="RU003707"/>
    </source>
</evidence>
<dbReference type="GO" id="GO:0004165">
    <property type="term" value="F:delta(3)-delta(2)-enoyl-CoA isomerase activity"/>
    <property type="evidence" value="ECO:0007669"/>
    <property type="project" value="UniProtKB-EC"/>
</dbReference>
<evidence type="ECO:0000256" key="10">
    <source>
        <dbReference type="ARBA" id="ARBA00023128"/>
    </source>
</evidence>
<dbReference type="InterPro" id="IPR029045">
    <property type="entry name" value="ClpP/crotonase-like_dom_sf"/>
</dbReference>
<organism evidence="25 26">
    <name type="scientific">Seriola lalandi dorsalis</name>
    <dbReference type="NCBI Taxonomy" id="1841481"/>
    <lineage>
        <taxon>Eukaryota</taxon>
        <taxon>Metazoa</taxon>
        <taxon>Chordata</taxon>
        <taxon>Craniata</taxon>
        <taxon>Vertebrata</taxon>
        <taxon>Euteleostomi</taxon>
        <taxon>Actinopterygii</taxon>
        <taxon>Neopterygii</taxon>
        <taxon>Teleostei</taxon>
        <taxon>Neoteleostei</taxon>
        <taxon>Acanthomorphata</taxon>
        <taxon>Carangaria</taxon>
        <taxon>Carangiformes</taxon>
        <taxon>Carangidae</taxon>
        <taxon>Seriola</taxon>
    </lineage>
</organism>
<evidence type="ECO:0000256" key="4">
    <source>
        <dbReference type="ARBA" id="ARBA00011233"/>
    </source>
</evidence>
<keyword evidence="6" id="KW-0276">Fatty acid metabolism</keyword>
<evidence type="ECO:0000256" key="20">
    <source>
        <dbReference type="ARBA" id="ARBA00076241"/>
    </source>
</evidence>
<evidence type="ECO:0000256" key="21">
    <source>
        <dbReference type="ARBA" id="ARBA00078358"/>
    </source>
</evidence>
<comment type="similarity">
    <text evidence="3 24">Belongs to the enoyl-CoA hydratase/isomerase family.</text>
</comment>
<dbReference type="EC" id="5.3.3.8" evidence="5"/>
<dbReference type="CTD" id="1632"/>
<dbReference type="Pfam" id="PF00378">
    <property type="entry name" value="ECH_1"/>
    <property type="match status" value="1"/>
</dbReference>
<dbReference type="FunFam" id="3.90.226.10:FF:000034">
    <property type="entry name" value="Enoyl-CoA delta isomerase 1"/>
    <property type="match status" value="1"/>
</dbReference>
<evidence type="ECO:0000256" key="8">
    <source>
        <dbReference type="ARBA" id="ARBA00022990"/>
    </source>
</evidence>
<evidence type="ECO:0000313" key="25">
    <source>
        <dbReference type="Ensembl" id="ENSSLDP00000020521.1"/>
    </source>
</evidence>
<evidence type="ECO:0000256" key="1">
    <source>
        <dbReference type="ARBA" id="ARBA00004305"/>
    </source>
</evidence>
<comment type="catalytic activity">
    <reaction evidence="15">
        <text>(2E)-tetradecenoyl-CoA = (3Z)-tetradecenoyl-CoA</text>
        <dbReference type="Rhea" id="RHEA:29847"/>
        <dbReference type="ChEBI" id="CHEBI:61405"/>
        <dbReference type="ChEBI" id="CHEBI:61968"/>
    </reaction>
    <physiologicalReaction direction="right-to-left" evidence="15">
        <dbReference type="Rhea" id="RHEA:29849"/>
    </physiologicalReaction>
</comment>
<dbReference type="GO" id="GO:0006635">
    <property type="term" value="P:fatty acid beta-oxidation"/>
    <property type="evidence" value="ECO:0007669"/>
    <property type="project" value="TreeGrafter"/>
</dbReference>
<dbReference type="SUPFAM" id="SSF52096">
    <property type="entry name" value="ClpP/crotonase"/>
    <property type="match status" value="1"/>
</dbReference>
<evidence type="ECO:0000256" key="2">
    <source>
        <dbReference type="ARBA" id="ARBA00005005"/>
    </source>
</evidence>
<evidence type="ECO:0000313" key="26">
    <source>
        <dbReference type="Proteomes" id="UP000261360"/>
    </source>
</evidence>
<name>A0A3B4XXV1_SERLL</name>
<dbReference type="InterPro" id="IPR018376">
    <property type="entry name" value="Enoyl-CoA_hyd/isom_CS"/>
</dbReference>
<dbReference type="STRING" id="1841481.ENSSLDP00000020521"/>
<evidence type="ECO:0000256" key="15">
    <source>
        <dbReference type="ARBA" id="ARBA00051293"/>
    </source>
</evidence>
<evidence type="ECO:0000256" key="23">
    <source>
        <dbReference type="ARBA" id="ARBA00083575"/>
    </source>
</evidence>
<dbReference type="KEGG" id="slal:111662505"/>
<dbReference type="OrthoDB" id="1696280at2759"/>
<evidence type="ECO:0000256" key="12">
    <source>
        <dbReference type="ARBA" id="ARBA00035949"/>
    </source>
</evidence>
<keyword evidence="9" id="KW-0443">Lipid metabolism</keyword>
<comment type="catalytic activity">
    <reaction evidence="14">
        <text>(3Z)-decenoyl-CoA = (2E)-decenoyl-CoA</text>
        <dbReference type="Rhea" id="RHEA:77195"/>
        <dbReference type="ChEBI" id="CHEBI:61406"/>
        <dbReference type="ChEBI" id="CHEBI:195601"/>
    </reaction>
    <physiologicalReaction direction="left-to-right" evidence="14">
        <dbReference type="Rhea" id="RHEA:77196"/>
    </physiologicalReaction>
</comment>
<keyword evidence="26" id="KW-1185">Reference proteome</keyword>
<dbReference type="GeneID" id="111662505"/>
<reference evidence="25" key="2">
    <citation type="submission" date="2025-09" db="UniProtKB">
        <authorList>
            <consortium name="Ensembl"/>
        </authorList>
    </citation>
    <scope>IDENTIFICATION</scope>
</reference>
<evidence type="ECO:0000256" key="17">
    <source>
        <dbReference type="ARBA" id="ARBA00052542"/>
    </source>
</evidence>
<comment type="catalytic activity">
    <reaction evidence="12">
        <text>a (3E)-enoyl-CoA = a 4-saturated (2E)-enoyl-CoA</text>
        <dbReference type="Rhea" id="RHEA:45228"/>
        <dbReference type="ChEBI" id="CHEBI:58521"/>
        <dbReference type="ChEBI" id="CHEBI:85097"/>
        <dbReference type="EC" id="5.3.3.8"/>
    </reaction>
    <physiologicalReaction direction="left-to-right" evidence="12">
        <dbReference type="Rhea" id="RHEA:45229"/>
    </physiologicalReaction>
</comment>
<sequence>MALRAALRNRGGVSGLLSQLSSCSSHARVCVSPVLVTQQRNNSTSPKIKVDFDQSTGVAIMHMQSPPVNSLSLDFLTEFCINVEKLEMDKSCRGLIITSSQPKVFSAGLDIMEMYGKSPERCGEFWKAVQEMWLKLYSSNMVTIAAISGSSPAGGCLMSLTCDYRIMADNPRYSIGLNETQLGIVAPFWFKDTMANTVGHRTTEIALELGLLYNPSEALKIGLVDQLVPEDQVLTTATQTMTKWLAIPDHARQITKSMMRKPTIDKLTSNREADIQNFVSFITKDSIQKSLRMYLEMLKKRKS</sequence>
<accession>A0A3B4XXV1</accession>
<evidence type="ECO:0000256" key="14">
    <source>
        <dbReference type="ARBA" id="ARBA00050938"/>
    </source>
</evidence>
<dbReference type="InterPro" id="IPR001753">
    <property type="entry name" value="Enoyl-CoA_hydra/iso"/>
</dbReference>
<evidence type="ECO:0000256" key="3">
    <source>
        <dbReference type="ARBA" id="ARBA00005254"/>
    </source>
</evidence>
<dbReference type="PANTHER" id="PTHR11941">
    <property type="entry name" value="ENOYL-COA HYDRATASE-RELATED"/>
    <property type="match status" value="1"/>
</dbReference>
<comment type="function">
    <text evidence="18">Key enzyme of fatty acid beta-oxidation. Able to isomerize both 3-cis (3Z) and 3-trans (3E) double bonds into the 2-trans (2E) form in a range of enoyl-CoA species, with a preference for (3Z)-enoyl-CoAs over (3E)-enoyl-CoAs. The catalytic efficiency of this enzyme is not affected by the fatty acyl chain length.</text>
</comment>
<dbReference type="GeneTree" id="ENSGT00390000005678"/>
<keyword evidence="11" id="KW-0413">Isomerase</keyword>
<comment type="catalytic activity">
    <reaction evidence="13">
        <text>(3Z)-hexenoyl-CoA = (2E)-hexenoyl-CoA</text>
        <dbReference type="Rhea" id="RHEA:45748"/>
        <dbReference type="ChEBI" id="CHEBI:62077"/>
        <dbReference type="ChEBI" id="CHEBI:85415"/>
    </reaction>
    <physiologicalReaction direction="left-to-right" evidence="13">
        <dbReference type="Rhea" id="RHEA:45749"/>
    </physiologicalReaction>
</comment>
<evidence type="ECO:0000256" key="13">
    <source>
        <dbReference type="ARBA" id="ARBA00036336"/>
    </source>
</evidence>
<dbReference type="Proteomes" id="UP000261360">
    <property type="component" value="Unplaced"/>
</dbReference>
<comment type="subcellular location">
    <subcellularLocation>
        <location evidence="1">Mitochondrion matrix</location>
    </subcellularLocation>
</comment>
<evidence type="ECO:0000256" key="11">
    <source>
        <dbReference type="ARBA" id="ARBA00023235"/>
    </source>
</evidence>
<proteinExistence type="inferred from homology"/>
<protein>
    <recommendedName>
        <fullName evidence="19">Enoyl-CoA delta isomerase 1, mitochondrial</fullName>
        <ecNumber evidence="5">5.3.3.8</ecNumber>
    </recommendedName>
    <alternativeName>
        <fullName evidence="23">3,2-trans-enoyl-CoA isomerase</fullName>
    </alternativeName>
    <alternativeName>
        <fullName evidence="20 21">Delta(3),Delta(2)-enoyl-CoA isomerase</fullName>
    </alternativeName>
    <alternativeName>
        <fullName evidence="22">Dodecenoyl-CoA isomerase</fullName>
    </alternativeName>
</protein>
<evidence type="ECO:0000256" key="6">
    <source>
        <dbReference type="ARBA" id="ARBA00022832"/>
    </source>
</evidence>
<dbReference type="AlphaFoldDB" id="A0A3B4XXV1"/>
<comment type="subunit">
    <text evidence="4">Homotrimer.</text>
</comment>
<evidence type="ECO:0000256" key="19">
    <source>
        <dbReference type="ARBA" id="ARBA00068317"/>
    </source>
</evidence>
<dbReference type="PANTHER" id="PTHR11941:SF45">
    <property type="entry name" value="ENOYL-COA DELTA ISOMERASE 1, MITOCHONDRIAL"/>
    <property type="match status" value="1"/>
</dbReference>
<evidence type="ECO:0000256" key="18">
    <source>
        <dbReference type="ARBA" id="ARBA00056147"/>
    </source>
</evidence>
<keyword evidence="8" id="KW-0007">Acetylation</keyword>
<dbReference type="CDD" id="cd06558">
    <property type="entry name" value="crotonase-like"/>
    <property type="match status" value="1"/>
</dbReference>
<comment type="catalytic activity">
    <reaction evidence="16">
        <text>(3Z)-dodecenoyl-CoA = (2E)-dodecenoyl-CoA</text>
        <dbReference type="Rhea" id="RHEA:23716"/>
        <dbReference type="ChEBI" id="CHEBI:57330"/>
        <dbReference type="ChEBI" id="CHEBI:58543"/>
        <dbReference type="EC" id="5.3.3.8"/>
    </reaction>
    <physiologicalReaction direction="left-to-right" evidence="16">
        <dbReference type="Rhea" id="RHEA:23717"/>
    </physiologicalReaction>
</comment>
<evidence type="ECO:0000256" key="5">
    <source>
        <dbReference type="ARBA" id="ARBA00012064"/>
    </source>
</evidence>
<comment type="catalytic activity">
    <reaction evidence="17">
        <text>(3Z)-octenoyl-CoA = (2E)-octenoyl-CoA</text>
        <dbReference type="Rhea" id="RHEA:46044"/>
        <dbReference type="ChEBI" id="CHEBI:62242"/>
        <dbReference type="ChEBI" id="CHEBI:85640"/>
    </reaction>
    <physiologicalReaction direction="left-to-right" evidence="17">
        <dbReference type="Rhea" id="RHEA:46045"/>
    </physiologicalReaction>
</comment>
<dbReference type="RefSeq" id="XP_023272159.1">
    <property type="nucleotide sequence ID" value="XM_023416391.1"/>
</dbReference>
<evidence type="ECO:0000256" key="7">
    <source>
        <dbReference type="ARBA" id="ARBA00022946"/>
    </source>
</evidence>
<keyword evidence="7" id="KW-0809">Transit peptide</keyword>
<evidence type="ECO:0000256" key="22">
    <source>
        <dbReference type="ARBA" id="ARBA00082088"/>
    </source>
</evidence>
<keyword evidence="10" id="KW-0496">Mitochondrion</keyword>
<evidence type="ECO:0000256" key="16">
    <source>
        <dbReference type="ARBA" id="ARBA00052376"/>
    </source>
</evidence>
<dbReference type="Gene3D" id="6.10.250.170">
    <property type="match status" value="1"/>
</dbReference>
<dbReference type="Ensembl" id="ENSSLDT00000021210.1">
    <property type="protein sequence ID" value="ENSSLDP00000020521.1"/>
    <property type="gene ID" value="ENSSLDG00000016059.1"/>
</dbReference>